<reference evidence="7 8" key="1">
    <citation type="submission" date="2018-11" db="EMBL/GenBank/DDBJ databases">
        <title>Genome sequencing of Lautropia sp. KCOM 2505 (= ChDC F240).</title>
        <authorList>
            <person name="Kook J.-K."/>
            <person name="Park S.-N."/>
            <person name="Lim Y.K."/>
        </authorList>
    </citation>
    <scope>NUCLEOTIDE SEQUENCE [LARGE SCALE GENOMIC DNA]</scope>
    <source>
        <strain evidence="7 8">KCOM 2505</strain>
    </source>
</reference>
<protein>
    <submittedName>
        <fullName evidence="7">MFS transporter</fullName>
    </submittedName>
</protein>
<dbReference type="SUPFAM" id="SSF103473">
    <property type="entry name" value="MFS general substrate transporter"/>
    <property type="match status" value="1"/>
</dbReference>
<accession>A0A3R8LQB9</accession>
<keyword evidence="1 5" id="KW-0812">Transmembrane</keyword>
<keyword evidence="3 5" id="KW-0472">Membrane</keyword>
<evidence type="ECO:0000256" key="2">
    <source>
        <dbReference type="ARBA" id="ARBA00022989"/>
    </source>
</evidence>
<feature type="transmembrane region" description="Helical" evidence="5">
    <location>
        <begin position="300"/>
        <end position="318"/>
    </location>
</feature>
<organism evidence="7 8">
    <name type="scientific">Lautropia dentalis</name>
    <dbReference type="NCBI Taxonomy" id="2490857"/>
    <lineage>
        <taxon>Bacteria</taxon>
        <taxon>Pseudomonadati</taxon>
        <taxon>Pseudomonadota</taxon>
        <taxon>Betaproteobacteria</taxon>
        <taxon>Burkholderiales</taxon>
        <taxon>Burkholderiaceae</taxon>
        <taxon>Lautropia</taxon>
    </lineage>
</organism>
<feature type="transmembrane region" description="Helical" evidence="5">
    <location>
        <begin position="31"/>
        <end position="51"/>
    </location>
</feature>
<feature type="transmembrane region" description="Helical" evidence="5">
    <location>
        <begin position="102"/>
        <end position="120"/>
    </location>
</feature>
<dbReference type="PANTHER" id="PTHR23523">
    <property type="match status" value="1"/>
</dbReference>
<feature type="transmembrane region" description="Helical" evidence="5">
    <location>
        <begin position="324"/>
        <end position="346"/>
    </location>
</feature>
<feature type="transmembrane region" description="Helical" evidence="5">
    <location>
        <begin position="366"/>
        <end position="385"/>
    </location>
</feature>
<dbReference type="Proteomes" id="UP000270261">
    <property type="component" value="Unassembled WGS sequence"/>
</dbReference>
<evidence type="ECO:0000259" key="6">
    <source>
        <dbReference type="PROSITE" id="PS50850"/>
    </source>
</evidence>
<feature type="transmembrane region" description="Helical" evidence="5">
    <location>
        <begin position="126"/>
        <end position="144"/>
    </location>
</feature>
<keyword evidence="8" id="KW-1185">Reference proteome</keyword>
<dbReference type="PANTHER" id="PTHR23523:SF2">
    <property type="entry name" value="2-NITROIMIDAZOLE TRANSPORTER"/>
    <property type="match status" value="1"/>
</dbReference>
<dbReference type="Gene3D" id="1.20.1250.20">
    <property type="entry name" value="MFS general substrate transporter like domains"/>
    <property type="match status" value="1"/>
</dbReference>
<evidence type="ECO:0000256" key="3">
    <source>
        <dbReference type="ARBA" id="ARBA00023136"/>
    </source>
</evidence>
<dbReference type="RefSeq" id="WP_125095282.1">
    <property type="nucleotide sequence ID" value="NZ_RRUE01000001.1"/>
</dbReference>
<evidence type="ECO:0000313" key="7">
    <source>
        <dbReference type="EMBL" id="RRN45855.1"/>
    </source>
</evidence>
<dbReference type="InterPro" id="IPR011701">
    <property type="entry name" value="MFS"/>
</dbReference>
<feature type="transmembrane region" description="Helical" evidence="5">
    <location>
        <begin position="156"/>
        <end position="179"/>
    </location>
</feature>
<feature type="transmembrane region" description="Helical" evidence="5">
    <location>
        <begin position="265"/>
        <end position="288"/>
    </location>
</feature>
<dbReference type="OrthoDB" id="5317164at2"/>
<comment type="caution">
    <text evidence="7">The sequence shown here is derived from an EMBL/GenBank/DDBJ whole genome shotgun (WGS) entry which is preliminary data.</text>
</comment>
<dbReference type="EMBL" id="RRUE01000001">
    <property type="protein sequence ID" value="RRN45855.1"/>
    <property type="molecule type" value="Genomic_DNA"/>
</dbReference>
<dbReference type="GO" id="GO:0022857">
    <property type="term" value="F:transmembrane transporter activity"/>
    <property type="evidence" value="ECO:0007669"/>
    <property type="project" value="InterPro"/>
</dbReference>
<proteinExistence type="predicted"/>
<feature type="transmembrane region" description="Helical" evidence="5">
    <location>
        <begin position="71"/>
        <end position="90"/>
    </location>
</feature>
<feature type="transmembrane region" description="Helical" evidence="5">
    <location>
        <begin position="191"/>
        <end position="208"/>
    </location>
</feature>
<evidence type="ECO:0000256" key="5">
    <source>
        <dbReference type="SAM" id="Phobius"/>
    </source>
</evidence>
<gene>
    <name evidence="7" type="ORF">EHV23_06925</name>
</gene>
<name>A0A3R8LQB9_9BURK</name>
<dbReference type="InterPro" id="IPR020846">
    <property type="entry name" value="MFS_dom"/>
</dbReference>
<dbReference type="Pfam" id="PF07690">
    <property type="entry name" value="MFS_1"/>
    <property type="match status" value="1"/>
</dbReference>
<dbReference type="PROSITE" id="PS50850">
    <property type="entry name" value="MFS"/>
    <property type="match status" value="1"/>
</dbReference>
<feature type="region of interest" description="Disordered" evidence="4">
    <location>
        <begin position="1"/>
        <end position="22"/>
    </location>
</feature>
<evidence type="ECO:0000256" key="1">
    <source>
        <dbReference type="ARBA" id="ARBA00022692"/>
    </source>
</evidence>
<feature type="transmembrane region" description="Helical" evidence="5">
    <location>
        <begin position="229"/>
        <end position="253"/>
    </location>
</feature>
<sequence>MPGQPRTPPRPVGEPAGVPPQPATAPGHHALPVWLLLFAVIMLGASLRAPIVVVGPVVGPIRDSLGLSASLMGFVTALPLMAFAFCSPWASRLAQRFGMERVLIAAHLVLIIGLGVRAGFASTPTLILGTALMSAAIAMSNVLLPALAKRNLPDRIGLVVGCMTTAMLISSGIASAIAVPLADWQGWPLPLAVWVLPAGLAMLGWWRVSRYPHPDAGQPQSGMAAGMNVWRIPAAWTISLFMGIQSLIFYALAAFMPSMLAEKGISAAGAGSLGALLQIVSLLGVLAVSFVPARGRARQLLALTVALMVLTGVLGIWLGSSGSMWLWISLIGVGTASIFSLCLVLFAARTDHSAEAAAVSGMAQTVGYSVAVLGPLGVGVLYEWVGSWTHTMPLLVILGVVECLIAWSAASPVTLGQTVNARPAAGF</sequence>
<keyword evidence="2 5" id="KW-1133">Transmembrane helix</keyword>
<dbReference type="InterPro" id="IPR036259">
    <property type="entry name" value="MFS_trans_sf"/>
</dbReference>
<feature type="domain" description="Major facilitator superfamily (MFS) profile" evidence="6">
    <location>
        <begin position="32"/>
        <end position="414"/>
    </location>
</feature>
<dbReference type="AlphaFoldDB" id="A0A3R8LQB9"/>
<evidence type="ECO:0000313" key="8">
    <source>
        <dbReference type="Proteomes" id="UP000270261"/>
    </source>
</evidence>
<dbReference type="InterPro" id="IPR052524">
    <property type="entry name" value="MFS_Cyanate_Porter"/>
</dbReference>
<feature type="transmembrane region" description="Helical" evidence="5">
    <location>
        <begin position="391"/>
        <end position="410"/>
    </location>
</feature>
<evidence type="ECO:0000256" key="4">
    <source>
        <dbReference type="SAM" id="MobiDB-lite"/>
    </source>
</evidence>